<gene>
    <name evidence="2" type="ORF">ASTO00021_LOCUS15252</name>
</gene>
<protein>
    <submittedName>
        <fullName evidence="2">Uncharacterized protein</fullName>
    </submittedName>
</protein>
<keyword evidence="1" id="KW-0812">Transmembrane</keyword>
<feature type="transmembrane region" description="Helical" evidence="1">
    <location>
        <begin position="62"/>
        <end position="80"/>
    </location>
</feature>
<evidence type="ECO:0000313" key="2">
    <source>
        <dbReference type="EMBL" id="CAE0445233.1"/>
    </source>
</evidence>
<evidence type="ECO:0000256" key="1">
    <source>
        <dbReference type="SAM" id="Phobius"/>
    </source>
</evidence>
<name>A0A7S3V1G3_9STRA</name>
<organism evidence="2">
    <name type="scientific">Aplanochytrium stocchinoi</name>
    <dbReference type="NCBI Taxonomy" id="215587"/>
    <lineage>
        <taxon>Eukaryota</taxon>
        <taxon>Sar</taxon>
        <taxon>Stramenopiles</taxon>
        <taxon>Bigyra</taxon>
        <taxon>Labyrinthulomycetes</taxon>
        <taxon>Thraustochytrida</taxon>
        <taxon>Thraustochytriidae</taxon>
        <taxon>Aplanochytrium</taxon>
    </lineage>
</organism>
<proteinExistence type="predicted"/>
<dbReference type="EMBL" id="HBIN01019988">
    <property type="protein sequence ID" value="CAE0445233.1"/>
    <property type="molecule type" value="Transcribed_RNA"/>
</dbReference>
<sequence>MSCLEIKPAPECGLNGECIVDNGTSFCKCDSGWSQTLEFNYFVSEGSLTSSVCIYNQAAVDGLYITLVGVAVFDTLLQLLVTKKWSSFKKRIPWFAFTILIIALSSYRLSNSDALFGVDVAFTFLLSICWMFAYIQGGIQLSKYLHYLKNKFDYEKTETYFRRSVRKGHDIITVVGSLSQNLYWISALNFIHTESALVLVRIGFGFQLVRAVYQAGFFYIAISELTSDLQSIVRGSDSVHKVTNEEFLANVKEQIPRIKSLKNRRVLIGALDVLLLWSLGIFWDYGIRIYSYIIPLASLVIYFNSISFFFIRFRKKWLYSFSAGQPKRNNKRGGWKLTRRQTSTGVISKTDVASAPAEFVVSIPPSQIENEI</sequence>
<feature type="transmembrane region" description="Helical" evidence="1">
    <location>
        <begin position="289"/>
        <end position="311"/>
    </location>
</feature>
<dbReference type="AlphaFoldDB" id="A0A7S3V1G3"/>
<keyword evidence="1" id="KW-1133">Transmembrane helix</keyword>
<keyword evidence="1" id="KW-0472">Membrane</keyword>
<feature type="transmembrane region" description="Helical" evidence="1">
    <location>
        <begin position="115"/>
        <end position="135"/>
    </location>
</feature>
<feature type="transmembrane region" description="Helical" evidence="1">
    <location>
        <begin position="92"/>
        <end position="109"/>
    </location>
</feature>
<accession>A0A7S3V1G3</accession>
<reference evidence="2" key="1">
    <citation type="submission" date="2021-01" db="EMBL/GenBank/DDBJ databases">
        <authorList>
            <person name="Corre E."/>
            <person name="Pelletier E."/>
            <person name="Niang G."/>
            <person name="Scheremetjew M."/>
            <person name="Finn R."/>
            <person name="Kale V."/>
            <person name="Holt S."/>
            <person name="Cochrane G."/>
            <person name="Meng A."/>
            <person name="Brown T."/>
            <person name="Cohen L."/>
        </authorList>
    </citation>
    <scope>NUCLEOTIDE SEQUENCE</scope>
    <source>
        <strain evidence="2">GSBS06</strain>
    </source>
</reference>
<feature type="transmembrane region" description="Helical" evidence="1">
    <location>
        <begin position="266"/>
        <end position="283"/>
    </location>
</feature>